<gene>
    <name evidence="2" type="ORF">OHZ10_22390</name>
</gene>
<feature type="compositionally biased region" description="Basic and acidic residues" evidence="1">
    <location>
        <begin position="9"/>
        <end position="19"/>
    </location>
</feature>
<keyword evidence="3" id="KW-1185">Reference proteome</keyword>
<accession>A0ABZ3DUV2</accession>
<proteinExistence type="predicted"/>
<name>A0ABZ3DUV2_9BURK</name>
<evidence type="ECO:0000256" key="1">
    <source>
        <dbReference type="SAM" id="MobiDB-lite"/>
    </source>
</evidence>
<evidence type="ECO:0000313" key="3">
    <source>
        <dbReference type="Proteomes" id="UP001448498"/>
    </source>
</evidence>
<protein>
    <submittedName>
        <fullName evidence="2">Uncharacterized protein</fullName>
    </submittedName>
</protein>
<dbReference type="Proteomes" id="UP001448498">
    <property type="component" value="Chromosome 3"/>
</dbReference>
<dbReference type="EMBL" id="CP109822">
    <property type="protein sequence ID" value="XAE52287.1"/>
    <property type="molecule type" value="Genomic_DNA"/>
</dbReference>
<dbReference type="RefSeq" id="WP_342705820.1">
    <property type="nucleotide sequence ID" value="NZ_CP109822.1"/>
</dbReference>
<evidence type="ECO:0000313" key="2">
    <source>
        <dbReference type="EMBL" id="XAE52287.1"/>
    </source>
</evidence>
<organism evidence="2 3">
    <name type="scientific">Burkholderia arboris</name>
    <dbReference type="NCBI Taxonomy" id="488730"/>
    <lineage>
        <taxon>Bacteria</taxon>
        <taxon>Pseudomonadati</taxon>
        <taxon>Pseudomonadota</taxon>
        <taxon>Betaproteobacteria</taxon>
        <taxon>Burkholderiales</taxon>
        <taxon>Burkholderiaceae</taxon>
        <taxon>Burkholderia</taxon>
        <taxon>Burkholderia cepacia complex</taxon>
    </lineage>
</organism>
<reference evidence="2 3" key="1">
    <citation type="submission" date="2022-10" db="EMBL/GenBank/DDBJ databases">
        <title>Genomic of Burkholderia cepacia PN-1.</title>
        <authorList>
            <person name="Yang Y."/>
            <person name="Guan H."/>
            <person name="Huang J."/>
        </authorList>
    </citation>
    <scope>NUCLEOTIDE SEQUENCE [LARGE SCALE GENOMIC DNA]</scope>
    <source>
        <strain evidence="2 3">PN-1</strain>
    </source>
</reference>
<feature type="region of interest" description="Disordered" evidence="1">
    <location>
        <begin position="1"/>
        <end position="48"/>
    </location>
</feature>
<sequence length="105" mass="11639">MTKISCSDQVHDASRRYDRNGNGPRPFPPTQRVDAARHDHALGPGSSSAGPFFASRAGTWARGRGWALWKALITLAKLDESLHASDPSTRTIRHLLDDHRRECGH</sequence>